<reference evidence="3" key="1">
    <citation type="submission" date="2022-03" db="EMBL/GenBank/DDBJ databases">
        <authorList>
            <person name="Martin C."/>
        </authorList>
    </citation>
    <scope>NUCLEOTIDE SEQUENCE</scope>
</reference>
<keyword evidence="4" id="KW-1185">Reference proteome</keyword>
<dbReference type="InterPro" id="IPR003609">
    <property type="entry name" value="Pan_app"/>
</dbReference>
<proteinExistence type="predicted"/>
<sequence>IIDVNCLIVLTRILTRRKMNPHYGVNFVMLISLGLTLAQQCKKKDIVKLETKIVKLCAAVKDEVHKLDNKITDLLERLEATPTVNTGLLDLYACKEGDCIGNDISSHDVDKETCAVLCQQQCQCVGFVYTLHPEASKPCWLKREICDTPTRLLDLYAFKEGDCVGNDISSHDVDKETCAVLCQQQRQCVGFVYTLHPDASKPCWLKREICDTPTSMTNTQTYYKDFGKCV</sequence>
<keyword evidence="1" id="KW-0812">Transmembrane</keyword>
<feature type="domain" description="Apple" evidence="2">
    <location>
        <begin position="101"/>
        <end position="142"/>
    </location>
</feature>
<evidence type="ECO:0000259" key="2">
    <source>
        <dbReference type="Pfam" id="PF14295"/>
    </source>
</evidence>
<gene>
    <name evidence="3" type="ORF">OFUS_LOCUS17780</name>
</gene>
<dbReference type="Gene3D" id="3.50.4.10">
    <property type="entry name" value="Hepatocyte Growth Factor"/>
    <property type="match status" value="1"/>
</dbReference>
<dbReference type="Proteomes" id="UP000749559">
    <property type="component" value="Unassembled WGS sequence"/>
</dbReference>
<feature type="non-terminal residue" evidence="3">
    <location>
        <position position="1"/>
    </location>
</feature>
<name>A0A8S4PGT1_OWEFU</name>
<comment type="caution">
    <text evidence="3">The sequence shown here is derived from an EMBL/GenBank/DDBJ whole genome shotgun (WGS) entry which is preliminary data.</text>
</comment>
<dbReference type="EMBL" id="CAIIXF020000008">
    <property type="protein sequence ID" value="CAH1792859.1"/>
    <property type="molecule type" value="Genomic_DNA"/>
</dbReference>
<protein>
    <recommendedName>
        <fullName evidence="2">Apple domain-containing protein</fullName>
    </recommendedName>
</protein>
<evidence type="ECO:0000256" key="1">
    <source>
        <dbReference type="SAM" id="Phobius"/>
    </source>
</evidence>
<organism evidence="3 4">
    <name type="scientific">Owenia fusiformis</name>
    <name type="common">Polychaete worm</name>
    <dbReference type="NCBI Taxonomy" id="6347"/>
    <lineage>
        <taxon>Eukaryota</taxon>
        <taxon>Metazoa</taxon>
        <taxon>Spiralia</taxon>
        <taxon>Lophotrochozoa</taxon>
        <taxon>Annelida</taxon>
        <taxon>Polychaeta</taxon>
        <taxon>Sedentaria</taxon>
        <taxon>Canalipalpata</taxon>
        <taxon>Sabellida</taxon>
        <taxon>Oweniida</taxon>
        <taxon>Oweniidae</taxon>
        <taxon>Owenia</taxon>
    </lineage>
</organism>
<feature type="domain" description="Apple" evidence="2">
    <location>
        <begin position="165"/>
        <end position="206"/>
    </location>
</feature>
<dbReference type="AlphaFoldDB" id="A0A8S4PGT1"/>
<evidence type="ECO:0000313" key="3">
    <source>
        <dbReference type="EMBL" id="CAH1792859.1"/>
    </source>
</evidence>
<feature type="transmembrane region" description="Helical" evidence="1">
    <location>
        <begin position="20"/>
        <end position="38"/>
    </location>
</feature>
<keyword evidence="1" id="KW-0472">Membrane</keyword>
<evidence type="ECO:0000313" key="4">
    <source>
        <dbReference type="Proteomes" id="UP000749559"/>
    </source>
</evidence>
<keyword evidence="1" id="KW-1133">Transmembrane helix</keyword>
<dbReference type="Pfam" id="PF14295">
    <property type="entry name" value="PAN_4"/>
    <property type="match status" value="2"/>
</dbReference>
<accession>A0A8S4PGT1</accession>